<feature type="domain" description="Bacteriophage Mu GpT" evidence="1">
    <location>
        <begin position="232"/>
        <end position="295"/>
    </location>
</feature>
<comment type="caution">
    <text evidence="2">The sequence shown here is derived from an EMBL/GenBank/DDBJ whole genome shotgun (WGS) entry which is preliminary data.</text>
</comment>
<accession>A0ABW8NEU9</accession>
<dbReference type="RefSeq" id="WP_416204904.1">
    <property type="nucleotide sequence ID" value="NZ_JBBKTX010000003.1"/>
</dbReference>
<evidence type="ECO:0000313" key="2">
    <source>
        <dbReference type="EMBL" id="MFK4751447.1"/>
    </source>
</evidence>
<proteinExistence type="predicted"/>
<feature type="domain" description="Bacteriophage Mu GpT" evidence="1">
    <location>
        <begin position="10"/>
        <end position="149"/>
    </location>
</feature>
<keyword evidence="3" id="KW-1185">Reference proteome</keyword>
<dbReference type="EMBL" id="JBBKTX010000003">
    <property type="protein sequence ID" value="MFK4751447.1"/>
    <property type="molecule type" value="Genomic_DNA"/>
</dbReference>
<evidence type="ECO:0000259" key="1">
    <source>
        <dbReference type="Pfam" id="PF10124"/>
    </source>
</evidence>
<reference evidence="2 3" key="1">
    <citation type="submission" date="2024-03" db="EMBL/GenBank/DDBJ databases">
        <title>High-quality draft genome sequence of Oceanobacter sp. wDCs-4.</title>
        <authorList>
            <person name="Dong C."/>
        </authorList>
    </citation>
    <scope>NUCLEOTIDE SEQUENCE [LARGE SCALE GENOMIC DNA]</scope>
    <source>
        <strain evidence="3">wDCs-4</strain>
    </source>
</reference>
<dbReference type="Pfam" id="PF10124">
    <property type="entry name" value="Mu-like_gpT"/>
    <property type="match status" value="3"/>
</dbReference>
<protein>
    <submittedName>
        <fullName evidence="2">Mu-like prophage major head subunit gpT family protein</fullName>
    </submittedName>
</protein>
<dbReference type="Proteomes" id="UP001620597">
    <property type="component" value="Unassembled WGS sequence"/>
</dbReference>
<sequence>MLVNKQTLGTIFTNVKTTFNKAFDATPTVWPKIAMLMPSTTSQNDYAWLSNFPKMRRWIGAKHIKSLSAYKYTLVNDPYEATIGVHKHQIADDNIGFIGPQAEGAGYSAKQWPDELVIDAVNQGTSQVCHDGQYFFDTDHEVGTASVSNKFTLPLDISTLAAAKASYGAVRTAMKLYKDEEGRPLNITPNVLLVGPGLEDDARSLMTNDRLEDGKPNPYKGTAEIVVDARISSDTAWYLLDTTKPVKPFIFQQREKPMMMSLTDITSDHVFSLGEFLFGCEARGTAGYGFWQLAAKGN</sequence>
<feature type="domain" description="Bacteriophage Mu GpT" evidence="1">
    <location>
        <begin position="164"/>
        <end position="228"/>
    </location>
</feature>
<organism evidence="2 3">
    <name type="scientific">Oceanobacter antarcticus</name>
    <dbReference type="NCBI Taxonomy" id="3133425"/>
    <lineage>
        <taxon>Bacteria</taxon>
        <taxon>Pseudomonadati</taxon>
        <taxon>Pseudomonadota</taxon>
        <taxon>Gammaproteobacteria</taxon>
        <taxon>Oceanospirillales</taxon>
        <taxon>Oceanospirillaceae</taxon>
        <taxon>Oceanobacter</taxon>
    </lineage>
</organism>
<gene>
    <name evidence="2" type="ORF">WG929_03390</name>
</gene>
<evidence type="ECO:0000313" key="3">
    <source>
        <dbReference type="Proteomes" id="UP001620597"/>
    </source>
</evidence>
<name>A0ABW8NEU9_9GAMM</name>
<dbReference type="InterPro" id="IPR018774">
    <property type="entry name" value="Phage_Mu_GpT"/>
</dbReference>